<dbReference type="EMBL" id="UINC01073561">
    <property type="protein sequence ID" value="SVC10047.1"/>
    <property type="molecule type" value="Genomic_DNA"/>
</dbReference>
<proteinExistence type="predicted"/>
<organism evidence="1">
    <name type="scientific">marine metagenome</name>
    <dbReference type="NCBI Taxonomy" id="408172"/>
    <lineage>
        <taxon>unclassified sequences</taxon>
        <taxon>metagenomes</taxon>
        <taxon>ecological metagenomes</taxon>
    </lineage>
</organism>
<accession>A0A382JFR2</accession>
<evidence type="ECO:0000313" key="1">
    <source>
        <dbReference type="EMBL" id="SVC10047.1"/>
    </source>
</evidence>
<name>A0A382JFR2_9ZZZZ</name>
<protein>
    <submittedName>
        <fullName evidence="1">Uncharacterized protein</fullName>
    </submittedName>
</protein>
<gene>
    <name evidence="1" type="ORF">METZ01_LOCUS262901</name>
</gene>
<dbReference type="AlphaFoldDB" id="A0A382JFR2"/>
<reference evidence="1" key="1">
    <citation type="submission" date="2018-05" db="EMBL/GenBank/DDBJ databases">
        <authorList>
            <person name="Lanie J.A."/>
            <person name="Ng W.-L."/>
            <person name="Kazmierczak K.M."/>
            <person name="Andrzejewski T.M."/>
            <person name="Davidsen T.M."/>
            <person name="Wayne K.J."/>
            <person name="Tettelin H."/>
            <person name="Glass J.I."/>
            <person name="Rusch D."/>
            <person name="Podicherti R."/>
            <person name="Tsui H.-C.T."/>
            <person name="Winkler M.E."/>
        </authorList>
    </citation>
    <scope>NUCLEOTIDE SEQUENCE</scope>
</reference>
<sequence>MRLRTIGTAQVSGLCIGGNKPIVPAFEKLSHSMCENDVALISAFLKNDPDMIAQDVRFVYEHVDAVPA</sequence>